<evidence type="ECO:0000313" key="1">
    <source>
        <dbReference type="EMBL" id="EUA27885.1"/>
    </source>
</evidence>
<dbReference type="AlphaFoldDB" id="X8AAJ4"/>
<dbReference type="EMBL" id="JAOB01000062">
    <property type="protein sequence ID" value="EUA27885.1"/>
    <property type="molecule type" value="Genomic_DNA"/>
</dbReference>
<keyword evidence="1" id="KW-0808">Transferase</keyword>
<accession>X8AAJ4</accession>
<reference evidence="1" key="1">
    <citation type="submission" date="2014-01" db="EMBL/GenBank/DDBJ databases">
        <authorList>
            <person name="Brown-Elliot B."/>
            <person name="Wallace R."/>
            <person name="Lenaerts A."/>
            <person name="Ordway D."/>
            <person name="DeGroote M.A."/>
            <person name="Parker T."/>
            <person name="Sizemore C."/>
            <person name="Tallon L.J."/>
            <person name="Sadzewicz L.K."/>
            <person name="Sengamalay N."/>
            <person name="Fraser C.M."/>
            <person name="Hine E."/>
            <person name="Shefchek K.A."/>
            <person name="Das S.P."/>
            <person name="Tettelin H."/>
        </authorList>
    </citation>
    <scope>NUCLEOTIDE SEQUENCE [LARGE SCALE GENOMIC DNA]</scope>
    <source>
        <strain evidence="1">4042</strain>
    </source>
</reference>
<sequence>MDGGDVVKLNAIERALMNNPVRAALQHRNQAEWFRRLADGSLSGQKVLEVGCGRASVPRSFWIDSAPIVSPPSTSMN</sequence>
<name>X8AAJ4_MYCXE</name>
<organism evidence="1">
    <name type="scientific">Mycobacterium xenopi 4042</name>
    <dbReference type="NCBI Taxonomy" id="1299334"/>
    <lineage>
        <taxon>Bacteria</taxon>
        <taxon>Bacillati</taxon>
        <taxon>Actinomycetota</taxon>
        <taxon>Actinomycetes</taxon>
        <taxon>Mycobacteriales</taxon>
        <taxon>Mycobacteriaceae</taxon>
        <taxon>Mycobacterium</taxon>
    </lineage>
</organism>
<dbReference type="GO" id="GO:0008168">
    <property type="term" value="F:methyltransferase activity"/>
    <property type="evidence" value="ECO:0007669"/>
    <property type="project" value="UniProtKB-KW"/>
</dbReference>
<gene>
    <name evidence="1" type="ORF">I553_9214</name>
</gene>
<dbReference type="PATRIC" id="fig|1299334.3.peg.6710"/>
<keyword evidence="1" id="KW-0489">Methyltransferase</keyword>
<protein>
    <submittedName>
        <fullName evidence="1">Putative methyltransferase type 11</fullName>
    </submittedName>
</protein>
<dbReference type="GO" id="GO:0032259">
    <property type="term" value="P:methylation"/>
    <property type="evidence" value="ECO:0007669"/>
    <property type="project" value="UniProtKB-KW"/>
</dbReference>
<proteinExistence type="predicted"/>
<comment type="caution">
    <text evidence="1">The sequence shown here is derived from an EMBL/GenBank/DDBJ whole genome shotgun (WGS) entry which is preliminary data.</text>
</comment>